<dbReference type="InterPro" id="IPR014729">
    <property type="entry name" value="Rossmann-like_a/b/a_fold"/>
</dbReference>
<dbReference type="EMBL" id="CYYV01000005">
    <property type="protein sequence ID" value="CUO08359.1"/>
    <property type="molecule type" value="Genomic_DNA"/>
</dbReference>
<dbReference type="Proteomes" id="UP000768180">
    <property type="component" value="Unassembled WGS sequence"/>
</dbReference>
<organism evidence="2 4">
    <name type="scientific">Fusicatenibacter saccharivorans</name>
    <dbReference type="NCBI Taxonomy" id="1150298"/>
    <lineage>
        <taxon>Bacteria</taxon>
        <taxon>Bacillati</taxon>
        <taxon>Bacillota</taxon>
        <taxon>Clostridia</taxon>
        <taxon>Lachnospirales</taxon>
        <taxon>Lachnospiraceae</taxon>
        <taxon>Fusicatenibacter</taxon>
    </lineage>
</organism>
<evidence type="ECO:0000313" key="4">
    <source>
        <dbReference type="Proteomes" id="UP000095706"/>
    </source>
</evidence>
<evidence type="ECO:0000313" key="3">
    <source>
        <dbReference type="EMBL" id="NSE17467.1"/>
    </source>
</evidence>
<dbReference type="Proteomes" id="UP000095706">
    <property type="component" value="Unassembled WGS sequence"/>
</dbReference>
<sequence length="202" mass="23448">MYEKFLNYFTDYIFVKDEPQKADVIFVPGNGYPQMAAHAAELWKEGFAPYVLPSGRYSTVLGHFAGVQDLAEQYGGNYETEWEFLRTVLQKNGVPEKAILREDKATYTYENALRSREVTDAAGIEVKKAILCCRNLHARRCILYYQLVYPETEFFVCPSDIEFTRENWHTKGEWIDQVLGEMERCGGQFHKILRELPADSEF</sequence>
<reference evidence="2 4" key="1">
    <citation type="submission" date="2015-09" db="EMBL/GenBank/DDBJ databases">
        <authorList>
            <consortium name="Pathogen Informatics"/>
        </authorList>
    </citation>
    <scope>NUCLEOTIDE SEQUENCE [LARGE SCALE GENOMIC DNA]</scope>
    <source>
        <strain evidence="2 4">2789STDY5608849</strain>
    </source>
</reference>
<proteinExistence type="predicted"/>
<feature type="domain" description="DUF218" evidence="1">
    <location>
        <begin position="23"/>
        <end position="156"/>
    </location>
</feature>
<dbReference type="PANTHER" id="PTHR30336">
    <property type="entry name" value="INNER MEMBRANE PROTEIN, PROBABLE PERMEASE"/>
    <property type="match status" value="1"/>
</dbReference>
<accession>A0A174C7X6</accession>
<gene>
    <name evidence="2" type="ORF">ERS852406_01239</name>
    <name evidence="3" type="ORF">G5B05_13915</name>
</gene>
<dbReference type="InterPro" id="IPR051599">
    <property type="entry name" value="Cell_Envelope_Assoc"/>
</dbReference>
<reference evidence="3 5" key="2">
    <citation type="journal article" date="2020" name="Cell Host Microbe">
        <title>Functional and Genomic Variation between Human-Derived Isolates of Lachnospiraceae Reveals Inter- and Intra-Species Diversity.</title>
        <authorList>
            <person name="Sorbara M.T."/>
            <person name="Littmann E.R."/>
            <person name="Fontana E."/>
            <person name="Moody T.U."/>
            <person name="Kohout C.E."/>
            <person name="Gjonbalaj M."/>
            <person name="Eaton V."/>
            <person name="Seok R."/>
            <person name="Leiner I.M."/>
            <person name="Pamer E.G."/>
        </authorList>
    </citation>
    <scope>NUCLEOTIDE SEQUENCE [LARGE SCALE GENOMIC DNA]</scope>
    <source>
        <strain evidence="3 5">MSK.14.54</strain>
    </source>
</reference>
<dbReference type="GO" id="GO:0005886">
    <property type="term" value="C:plasma membrane"/>
    <property type="evidence" value="ECO:0007669"/>
    <property type="project" value="TreeGrafter"/>
</dbReference>
<dbReference type="AlphaFoldDB" id="A0A174C7X6"/>
<dbReference type="Gene3D" id="3.40.50.620">
    <property type="entry name" value="HUPs"/>
    <property type="match status" value="1"/>
</dbReference>
<dbReference type="InterPro" id="IPR003848">
    <property type="entry name" value="DUF218"/>
</dbReference>
<dbReference type="PANTHER" id="PTHR30336:SF20">
    <property type="entry name" value="DUF218 DOMAIN-CONTAINING PROTEIN"/>
    <property type="match status" value="1"/>
</dbReference>
<name>A0A174C7X6_9FIRM</name>
<evidence type="ECO:0000259" key="1">
    <source>
        <dbReference type="Pfam" id="PF02698"/>
    </source>
</evidence>
<evidence type="ECO:0000313" key="2">
    <source>
        <dbReference type="EMBL" id="CUO08359.1"/>
    </source>
</evidence>
<dbReference type="CDD" id="cd06259">
    <property type="entry name" value="YdcF-like"/>
    <property type="match status" value="1"/>
</dbReference>
<dbReference type="EMBL" id="JAAITQ010000032">
    <property type="protein sequence ID" value="NSE17467.1"/>
    <property type="molecule type" value="Genomic_DNA"/>
</dbReference>
<dbReference type="RefSeq" id="WP_022462019.1">
    <property type="nucleotide sequence ID" value="NZ_CYYV01000005.1"/>
</dbReference>
<evidence type="ECO:0000313" key="5">
    <source>
        <dbReference type="Proteomes" id="UP000768180"/>
    </source>
</evidence>
<dbReference type="Pfam" id="PF02698">
    <property type="entry name" value="DUF218"/>
    <property type="match status" value="1"/>
</dbReference>
<keyword evidence="5" id="KW-1185">Reference proteome</keyword>
<reference evidence="3" key="3">
    <citation type="submission" date="2020-02" db="EMBL/GenBank/DDBJ databases">
        <authorList>
            <person name="Littmann E."/>
            <person name="Sorbara M."/>
        </authorList>
    </citation>
    <scope>NUCLEOTIDE SEQUENCE</scope>
    <source>
        <strain evidence="3">MSK.14.54</strain>
    </source>
</reference>
<protein>
    <submittedName>
        <fullName evidence="2">DUF218 domain</fullName>
    </submittedName>
    <submittedName>
        <fullName evidence="3">YdcF family protein</fullName>
    </submittedName>
</protein>